<dbReference type="HOGENOM" id="CLU_021316_0_1_1"/>
<dbReference type="EMBL" id="AFYH01219423">
    <property type="status" value="NOT_ANNOTATED_CDS"/>
    <property type="molecule type" value="Genomic_DNA"/>
</dbReference>
<organism evidence="1 2">
    <name type="scientific">Latimeria chalumnae</name>
    <name type="common">Coelacanth</name>
    <dbReference type="NCBI Taxonomy" id="7897"/>
    <lineage>
        <taxon>Eukaryota</taxon>
        <taxon>Metazoa</taxon>
        <taxon>Chordata</taxon>
        <taxon>Craniata</taxon>
        <taxon>Vertebrata</taxon>
        <taxon>Euteleostomi</taxon>
        <taxon>Coelacanthiformes</taxon>
        <taxon>Coelacanthidae</taxon>
        <taxon>Latimeria</taxon>
    </lineage>
</organism>
<name>H3A711_LATCH</name>
<dbReference type="AlphaFoldDB" id="H3A711"/>
<dbReference type="Ensembl" id="ENSLACT00000005480.1">
    <property type="protein sequence ID" value="ENSLACP00000005432.1"/>
    <property type="gene ID" value="ENSLACG00000004833.1"/>
</dbReference>
<proteinExistence type="predicted"/>
<keyword evidence="2" id="KW-1185">Reference proteome</keyword>
<evidence type="ECO:0000313" key="2">
    <source>
        <dbReference type="Proteomes" id="UP000008672"/>
    </source>
</evidence>
<dbReference type="STRING" id="7897.ENSLACP00000005432"/>
<protein>
    <recommendedName>
        <fullName evidence="3">DUF4371 domain-containing protein</fullName>
    </recommendedName>
</protein>
<dbReference type="GeneTree" id="ENSGT00950000182812"/>
<dbReference type="InParanoid" id="H3A711"/>
<reference evidence="2" key="1">
    <citation type="submission" date="2011-08" db="EMBL/GenBank/DDBJ databases">
        <title>The draft genome of Latimeria chalumnae.</title>
        <authorList>
            <person name="Di Palma F."/>
            <person name="Alfoldi J."/>
            <person name="Johnson J."/>
            <person name="Berlin A."/>
            <person name="Gnerre S."/>
            <person name="Jaffe D."/>
            <person name="MacCallum I."/>
            <person name="Young S."/>
            <person name="Walker B.J."/>
            <person name="Lander E."/>
            <person name="Lindblad-Toh K."/>
        </authorList>
    </citation>
    <scope>NUCLEOTIDE SEQUENCE [LARGE SCALE GENOMIC DNA]</scope>
    <source>
        <strain evidence="2">Wild caught</strain>
    </source>
</reference>
<dbReference type="PANTHER" id="PTHR45913">
    <property type="entry name" value="EPM2A-INTERACTING PROTEIN 1"/>
    <property type="match status" value="1"/>
</dbReference>
<evidence type="ECO:0000313" key="1">
    <source>
        <dbReference type="Ensembl" id="ENSLACP00000005432.1"/>
    </source>
</evidence>
<dbReference type="eggNOG" id="ENOG502QS6T">
    <property type="taxonomic scope" value="Eukaryota"/>
</dbReference>
<evidence type="ECO:0008006" key="3">
    <source>
        <dbReference type="Google" id="ProtNLM"/>
    </source>
</evidence>
<dbReference type="Proteomes" id="UP000008672">
    <property type="component" value="Unassembled WGS sequence"/>
</dbReference>
<sequence>KAKNTQKRKCEEENRKFQSQWEEQLFFVESKGNNCVCLICDAVLAHHRQMSKGIIAHCICNCNTYKNWKKKLQAEQNIFHCVLNQSKRVTLASFKVSYELAKDRKQYTDREMVQDCILLVCTTIFSDKGKEMEAELDTVTATVCRRVSTIALKIEEILQNKLESAKFIGLAIDENMDINDIPQLVIFIRVVMCNLEVFEDILDMVSLHDGTQDEDSMCAVLQAMAKFKISAVTSDGAPAVIGTMNRAVSLLKGDILSYHCIIHQQCQSMSSGMPEVISVVNVTRARARKHQQFQTLCEKFETHFGDLVLYTDIRWLSHGRTRTHFVDLLESICQFIIGSGEVTHFPYLDDTRWTQNVAFLTGATQLLDELNLKLQGWNESVYEMCANLKAFSAELKLLLTAVPVPCDSIYFPQCKAFYQEIRVQDQTSVLLELTENSSSRFQESEK</sequence>
<reference evidence="1" key="2">
    <citation type="submission" date="2025-08" db="UniProtKB">
        <authorList>
            <consortium name="Ensembl"/>
        </authorList>
    </citation>
    <scope>IDENTIFICATION</scope>
</reference>
<accession>H3A711</accession>
<reference evidence="1" key="3">
    <citation type="submission" date="2025-09" db="UniProtKB">
        <authorList>
            <consortium name="Ensembl"/>
        </authorList>
    </citation>
    <scope>IDENTIFICATION</scope>
</reference>
<dbReference type="PANTHER" id="PTHR45913:SF5">
    <property type="entry name" value="GENERAL TRANSCRIPTION FACTOR II-I REPEAT DOMAIN-CONTAINING PROTEIN 2A-LIKE PROTEIN"/>
    <property type="match status" value="1"/>
</dbReference>